<evidence type="ECO:0000313" key="3">
    <source>
        <dbReference type="Proteomes" id="UP001238540"/>
    </source>
</evidence>
<dbReference type="InterPro" id="IPR026275">
    <property type="entry name" value="Glyoxalase/dOase/EhpR"/>
</dbReference>
<dbReference type="InterPro" id="IPR029068">
    <property type="entry name" value="Glyas_Bleomycin-R_OHBP_Dase"/>
</dbReference>
<evidence type="ECO:0000259" key="1">
    <source>
        <dbReference type="PROSITE" id="PS51819"/>
    </source>
</evidence>
<protein>
    <submittedName>
        <fullName evidence="2">VOC family protein</fullName>
    </submittedName>
</protein>
<dbReference type="Pfam" id="PF00903">
    <property type="entry name" value="Glyoxalase"/>
    <property type="match status" value="1"/>
</dbReference>
<proteinExistence type="predicted"/>
<name>A0ABT8BZC5_9VIBR</name>
<dbReference type="Proteomes" id="UP001238540">
    <property type="component" value="Unassembled WGS sequence"/>
</dbReference>
<evidence type="ECO:0000313" key="2">
    <source>
        <dbReference type="EMBL" id="MDN3612510.1"/>
    </source>
</evidence>
<dbReference type="PROSITE" id="PS51819">
    <property type="entry name" value="VOC"/>
    <property type="match status" value="1"/>
</dbReference>
<organism evidence="2 3">
    <name type="scientific">Vibrio ostreicida</name>
    <dbReference type="NCBI Taxonomy" id="526588"/>
    <lineage>
        <taxon>Bacteria</taxon>
        <taxon>Pseudomonadati</taxon>
        <taxon>Pseudomonadota</taxon>
        <taxon>Gammaproteobacteria</taxon>
        <taxon>Vibrionales</taxon>
        <taxon>Vibrionaceae</taxon>
        <taxon>Vibrio</taxon>
    </lineage>
</organism>
<accession>A0ABT8BZC5</accession>
<gene>
    <name evidence="2" type="ORF">QWZ16_23205</name>
</gene>
<comment type="caution">
    <text evidence="2">The sequence shown here is derived from an EMBL/GenBank/DDBJ whole genome shotgun (WGS) entry which is preliminary data.</text>
</comment>
<reference evidence="3" key="1">
    <citation type="journal article" date="2019" name="Int. J. Syst. Evol. Microbiol.">
        <title>The Global Catalogue of Microorganisms (GCM) 10K type strain sequencing project: providing services to taxonomists for standard genome sequencing and annotation.</title>
        <authorList>
            <consortium name="The Broad Institute Genomics Platform"/>
            <consortium name="The Broad Institute Genome Sequencing Center for Infectious Disease"/>
            <person name="Wu L."/>
            <person name="Ma J."/>
        </authorList>
    </citation>
    <scope>NUCLEOTIDE SEQUENCE [LARGE SCALE GENOMIC DNA]</scope>
    <source>
        <strain evidence="3">CECT 7398</strain>
    </source>
</reference>
<dbReference type="InterPro" id="IPR037523">
    <property type="entry name" value="VOC_core"/>
</dbReference>
<feature type="domain" description="VOC" evidence="1">
    <location>
        <begin position="3"/>
        <end position="120"/>
    </location>
</feature>
<dbReference type="Gene3D" id="3.10.180.10">
    <property type="entry name" value="2,3-Dihydroxybiphenyl 1,2-Dioxygenase, domain 1"/>
    <property type="match status" value="1"/>
</dbReference>
<keyword evidence="3" id="KW-1185">Reference proteome</keyword>
<sequence length="120" mass="13199">MFTLDSIVLYVTDIHASQTFYADLFNCKPTPLSPTFVAINLADNIKITLKQTAQLTPASDVTGGGTELSVAVADQARFEEVYRVWDAQGVVFAQYPEAHCYGLNFVALDPDGHRIRVFIG</sequence>
<dbReference type="EMBL" id="JAUFQC010000027">
    <property type="protein sequence ID" value="MDN3612510.1"/>
    <property type="molecule type" value="Genomic_DNA"/>
</dbReference>
<dbReference type="PIRSF" id="PIRSF039020">
    <property type="entry name" value="EhpR"/>
    <property type="match status" value="1"/>
</dbReference>
<dbReference type="SUPFAM" id="SSF54593">
    <property type="entry name" value="Glyoxalase/Bleomycin resistance protein/Dihydroxybiphenyl dioxygenase"/>
    <property type="match status" value="1"/>
</dbReference>
<dbReference type="InterPro" id="IPR004360">
    <property type="entry name" value="Glyas_Fos-R_dOase_dom"/>
</dbReference>
<dbReference type="RefSeq" id="WP_076589208.1">
    <property type="nucleotide sequence ID" value="NZ_JABEYA020000006.1"/>
</dbReference>